<feature type="compositionally biased region" description="Basic and acidic residues" evidence="1">
    <location>
        <begin position="1"/>
        <end position="13"/>
    </location>
</feature>
<sequence length="331" mass="38018">MEDERSNSDRRSTQTDQTETSLADQLTRVLQNLTKLNQYNYSLWARLMRMAIGSRGQLRHITGVPAPPEKSTLDYTKWEQTDLLVCSWMLDNMEAELITDYAEYPTAKDLWDGLATTYSQGREGVQLFDLTVRANTMKQGTDTLEVYYSKLQRLWREIEVRQPNPMICADDITMFNKLRSDQKLYQFLARIGEEFDSDKRDLLKTEPLPTSEAAYATIRRERDRRKVMTGNLLSAVTSGVGAGLLSSLVAASEGGKSVTEKVSTGQSYSTKPRWDVGRMLPYNRVPRWLESTSEGKTANRVSSCSNWPRQQRWDRRTNGRKHRRCKSGSRD</sequence>
<name>A0A5D2B648_GOSDA</name>
<dbReference type="EMBL" id="CM017709">
    <property type="protein sequence ID" value="TYG52817.1"/>
    <property type="molecule type" value="Genomic_DNA"/>
</dbReference>
<feature type="region of interest" description="Disordered" evidence="1">
    <location>
        <begin position="1"/>
        <end position="21"/>
    </location>
</feature>
<proteinExistence type="predicted"/>
<dbReference type="AlphaFoldDB" id="A0A5D2B648"/>
<evidence type="ECO:0000256" key="1">
    <source>
        <dbReference type="SAM" id="MobiDB-lite"/>
    </source>
</evidence>
<organism evidence="2 3">
    <name type="scientific">Gossypium darwinii</name>
    <name type="common">Darwin's cotton</name>
    <name type="synonym">Gossypium barbadense var. darwinii</name>
    <dbReference type="NCBI Taxonomy" id="34276"/>
    <lineage>
        <taxon>Eukaryota</taxon>
        <taxon>Viridiplantae</taxon>
        <taxon>Streptophyta</taxon>
        <taxon>Embryophyta</taxon>
        <taxon>Tracheophyta</taxon>
        <taxon>Spermatophyta</taxon>
        <taxon>Magnoliopsida</taxon>
        <taxon>eudicotyledons</taxon>
        <taxon>Gunneridae</taxon>
        <taxon>Pentapetalae</taxon>
        <taxon>rosids</taxon>
        <taxon>malvids</taxon>
        <taxon>Malvales</taxon>
        <taxon>Malvaceae</taxon>
        <taxon>Malvoideae</taxon>
        <taxon>Gossypium</taxon>
    </lineage>
</organism>
<keyword evidence="3" id="KW-1185">Reference proteome</keyword>
<feature type="compositionally biased region" description="Basic residues" evidence="1">
    <location>
        <begin position="318"/>
        <end position="331"/>
    </location>
</feature>
<evidence type="ECO:0000313" key="3">
    <source>
        <dbReference type="Proteomes" id="UP000323506"/>
    </source>
</evidence>
<accession>A0A5D2B648</accession>
<dbReference type="PANTHER" id="PTHR37610">
    <property type="entry name" value="CCHC-TYPE DOMAIN-CONTAINING PROTEIN"/>
    <property type="match status" value="1"/>
</dbReference>
<dbReference type="PANTHER" id="PTHR37610:SF38">
    <property type="entry name" value="RETROTRANSPOSON COPIA-LIKE N-TERMINAL DOMAIN-CONTAINING PROTEIN"/>
    <property type="match status" value="1"/>
</dbReference>
<dbReference type="Pfam" id="PF14223">
    <property type="entry name" value="Retrotran_gag_2"/>
    <property type="match status" value="1"/>
</dbReference>
<reference evidence="2 3" key="1">
    <citation type="submission" date="2019-06" db="EMBL/GenBank/DDBJ databases">
        <title>WGS assembly of Gossypium darwinii.</title>
        <authorList>
            <person name="Chen Z.J."/>
            <person name="Sreedasyam A."/>
            <person name="Ando A."/>
            <person name="Song Q."/>
            <person name="De L."/>
            <person name="Hulse-Kemp A."/>
            <person name="Ding M."/>
            <person name="Ye W."/>
            <person name="Kirkbride R."/>
            <person name="Jenkins J."/>
            <person name="Plott C."/>
            <person name="Lovell J."/>
            <person name="Lin Y.-M."/>
            <person name="Vaughn R."/>
            <person name="Liu B."/>
            <person name="Li W."/>
            <person name="Simpson S."/>
            <person name="Scheffler B."/>
            <person name="Saski C."/>
            <person name="Grover C."/>
            <person name="Hu G."/>
            <person name="Conover J."/>
            <person name="Carlson J."/>
            <person name="Shu S."/>
            <person name="Boston L."/>
            <person name="Williams M."/>
            <person name="Peterson D."/>
            <person name="Mcgee K."/>
            <person name="Jones D."/>
            <person name="Wendel J."/>
            <person name="Stelly D."/>
            <person name="Grimwood J."/>
            <person name="Schmutz J."/>
        </authorList>
    </citation>
    <scope>NUCLEOTIDE SEQUENCE [LARGE SCALE GENOMIC DNA]</scope>
    <source>
        <strain evidence="2">1808015.09</strain>
    </source>
</reference>
<evidence type="ECO:0000313" key="2">
    <source>
        <dbReference type="EMBL" id="TYG52817.1"/>
    </source>
</evidence>
<protein>
    <recommendedName>
        <fullName evidence="4">Retrotransposon Copia-like N-terminal domain-containing protein</fullName>
    </recommendedName>
</protein>
<gene>
    <name evidence="2" type="ORF">ES288_D09G058900v1</name>
</gene>
<evidence type="ECO:0008006" key="4">
    <source>
        <dbReference type="Google" id="ProtNLM"/>
    </source>
</evidence>
<feature type="region of interest" description="Disordered" evidence="1">
    <location>
        <begin position="291"/>
        <end position="331"/>
    </location>
</feature>
<dbReference type="Proteomes" id="UP000323506">
    <property type="component" value="Chromosome D09"/>
</dbReference>
<feature type="compositionally biased region" description="Polar residues" evidence="1">
    <location>
        <begin position="291"/>
        <end position="309"/>
    </location>
</feature>